<dbReference type="InterPro" id="IPR050267">
    <property type="entry name" value="Anti-sigma-factor_SerPK"/>
</dbReference>
<dbReference type="Proteomes" id="UP000608024">
    <property type="component" value="Unassembled WGS sequence"/>
</dbReference>
<evidence type="ECO:0000256" key="1">
    <source>
        <dbReference type="SAM" id="MobiDB-lite"/>
    </source>
</evidence>
<name>A0A918ZK29_9ACTN</name>
<reference evidence="2" key="1">
    <citation type="journal article" date="2014" name="Int. J. Syst. Evol. Microbiol.">
        <title>Complete genome sequence of Corynebacterium casei LMG S-19264T (=DSM 44701T), isolated from a smear-ripened cheese.</title>
        <authorList>
            <consortium name="US DOE Joint Genome Institute (JGI-PGF)"/>
            <person name="Walter F."/>
            <person name="Albersmeier A."/>
            <person name="Kalinowski J."/>
            <person name="Ruckert C."/>
        </authorList>
    </citation>
    <scope>NUCLEOTIDE SEQUENCE</scope>
    <source>
        <strain evidence="2">JCM 4784</strain>
    </source>
</reference>
<keyword evidence="3" id="KW-1185">Reference proteome</keyword>
<evidence type="ECO:0000313" key="2">
    <source>
        <dbReference type="EMBL" id="GHE56968.1"/>
    </source>
</evidence>
<comment type="caution">
    <text evidence="2">The sequence shown here is derived from an EMBL/GenBank/DDBJ whole genome shotgun (WGS) entry which is preliminary data.</text>
</comment>
<dbReference type="PANTHER" id="PTHR35526">
    <property type="entry name" value="ANTI-SIGMA-F FACTOR RSBW-RELATED"/>
    <property type="match status" value="1"/>
</dbReference>
<dbReference type="AlphaFoldDB" id="A0A918ZK29"/>
<dbReference type="CDD" id="cd16936">
    <property type="entry name" value="HATPase_RsbW-like"/>
    <property type="match status" value="1"/>
</dbReference>
<proteinExistence type="predicted"/>
<dbReference type="RefSeq" id="WP_190136222.1">
    <property type="nucleotide sequence ID" value="NZ_BNBT01000033.1"/>
</dbReference>
<organism evidence="2 3">
    <name type="scientific">Streptomyces longispororuber</name>
    <dbReference type="NCBI Taxonomy" id="68230"/>
    <lineage>
        <taxon>Bacteria</taxon>
        <taxon>Bacillati</taxon>
        <taxon>Actinomycetota</taxon>
        <taxon>Actinomycetes</taxon>
        <taxon>Kitasatosporales</taxon>
        <taxon>Streptomycetaceae</taxon>
        <taxon>Streptomyces</taxon>
    </lineage>
</organism>
<dbReference type="Gene3D" id="3.30.565.10">
    <property type="entry name" value="Histidine kinase-like ATPase, C-terminal domain"/>
    <property type="match status" value="1"/>
</dbReference>
<dbReference type="InterPro" id="IPR036890">
    <property type="entry name" value="HATPase_C_sf"/>
</dbReference>
<feature type="region of interest" description="Disordered" evidence="1">
    <location>
        <begin position="1"/>
        <end position="20"/>
    </location>
</feature>
<evidence type="ECO:0000313" key="3">
    <source>
        <dbReference type="Proteomes" id="UP000608024"/>
    </source>
</evidence>
<dbReference type="GO" id="GO:0004674">
    <property type="term" value="F:protein serine/threonine kinase activity"/>
    <property type="evidence" value="ECO:0007669"/>
    <property type="project" value="UniProtKB-KW"/>
</dbReference>
<accession>A0A918ZK29</accession>
<dbReference type="EMBL" id="BNBT01000033">
    <property type="protein sequence ID" value="GHE56968.1"/>
    <property type="molecule type" value="Genomic_DNA"/>
</dbReference>
<dbReference type="SUPFAM" id="SSF55874">
    <property type="entry name" value="ATPase domain of HSP90 chaperone/DNA topoisomerase II/histidine kinase"/>
    <property type="match status" value="1"/>
</dbReference>
<sequence length="154" mass="16427">MATVSPTEPPTSAPAWSYTLHLPRDPRSPRVARGTLRSVLVAHDLPAVLDTAELLTSELVTNAYRHSAGSFLLRVAEVGGGRRLRVGVWDTDPYLPAPFDAGPRTPDAEADGGRGLFLVCHYAYAWGGHPVGDGKLLWFELTARPSGGGWAVAA</sequence>
<dbReference type="PANTHER" id="PTHR35526:SF3">
    <property type="entry name" value="ANTI-SIGMA-F FACTOR RSBW"/>
    <property type="match status" value="1"/>
</dbReference>
<evidence type="ECO:0008006" key="4">
    <source>
        <dbReference type="Google" id="ProtNLM"/>
    </source>
</evidence>
<reference evidence="2" key="2">
    <citation type="submission" date="2020-09" db="EMBL/GenBank/DDBJ databases">
        <authorList>
            <person name="Sun Q."/>
            <person name="Ohkuma M."/>
        </authorList>
    </citation>
    <scope>NUCLEOTIDE SEQUENCE</scope>
    <source>
        <strain evidence="2">JCM 4784</strain>
    </source>
</reference>
<gene>
    <name evidence="2" type="ORF">GCM10018785_27770</name>
</gene>
<protein>
    <recommendedName>
        <fullName evidence="4">Regulatory protein</fullName>
    </recommendedName>
</protein>